<comment type="similarity">
    <text evidence="1">Belongs to the CCR4/nocturin family.</text>
</comment>
<dbReference type="InterPro" id="IPR050410">
    <property type="entry name" value="CCR4/nocturin_mRNA_transcr"/>
</dbReference>
<accession>A0ABR1AU06</accession>
<protein>
    <recommendedName>
        <fullName evidence="3">Nocturnin</fullName>
    </recommendedName>
</protein>
<dbReference type="SUPFAM" id="SSF56219">
    <property type="entry name" value="DNase I-like"/>
    <property type="match status" value="1"/>
</dbReference>
<dbReference type="InterPro" id="IPR036691">
    <property type="entry name" value="Endo/exonu/phosph_ase_sf"/>
</dbReference>
<evidence type="ECO:0000313" key="5">
    <source>
        <dbReference type="EMBL" id="KAK6627434.1"/>
    </source>
</evidence>
<evidence type="ECO:0000259" key="4">
    <source>
        <dbReference type="Pfam" id="PF03372"/>
    </source>
</evidence>
<dbReference type="Proteomes" id="UP001359485">
    <property type="component" value="Unassembled WGS sequence"/>
</dbReference>
<sequence>MCENGTDMSKLSGIFNLTDIKESLAIAESLATTALMTSPAAKRRLMARKLEMGLDSDLEFVPPKQVLLYLVRMGSFSSTAKIENTDSADDDVCETFHPTNHSKLLNRCREEIQSMGRPPLLDRKILSIKGEPVPTKRSFLRMLQWNILSQTLGVSNDNFVKTPPESLDWRTRRFYILQEIIQNNPDVICLEEVDHFKFLESALKSIGYAGKFFPKPDSPCLYVEGNNGPDGAALFYRTSKFELMSWATRILEVWHVQSNQVGHKKDTDFAGTQTQKIDSAKRTNSEFLFQVGLSCILKEKETRIEFCVAVTHLKAKSGALLTTLRDHQGRDLLNWLEKFAGGRPIIIGGDFNAEPSEPVYRTLTNHRLNLKSAYCVKGREPPYTTWKIREEGEICHTIDYVIHSDSFSAAAVLDFPDEKTIGPGRVPSLNYPSDHFSLLIDFDLKEV</sequence>
<feature type="domain" description="Endonuclease/exonuclease/phosphatase" evidence="4">
    <location>
        <begin position="143"/>
        <end position="435"/>
    </location>
</feature>
<dbReference type="Pfam" id="PF03372">
    <property type="entry name" value="Exo_endo_phos"/>
    <property type="match status" value="1"/>
</dbReference>
<dbReference type="EMBL" id="JAWJWF010000045">
    <property type="protein sequence ID" value="KAK6627434.1"/>
    <property type="molecule type" value="Genomic_DNA"/>
</dbReference>
<dbReference type="PANTHER" id="PTHR12121:SF45">
    <property type="entry name" value="NOCTURNIN"/>
    <property type="match status" value="1"/>
</dbReference>
<reference evidence="5 6" key="1">
    <citation type="submission" date="2023-09" db="EMBL/GenBank/DDBJ databases">
        <title>Genomes of two closely related lineages of the louse Polyplax serrata with different host specificities.</title>
        <authorList>
            <person name="Martinu J."/>
            <person name="Tarabai H."/>
            <person name="Stefka J."/>
            <person name="Hypsa V."/>
        </authorList>
    </citation>
    <scope>NUCLEOTIDE SEQUENCE [LARGE SCALE GENOMIC DNA]</scope>
    <source>
        <strain evidence="5">98ZLc_SE</strain>
    </source>
</reference>
<name>A0ABR1AU06_POLSC</name>
<proteinExistence type="inferred from homology"/>
<organism evidence="5 6">
    <name type="scientific">Polyplax serrata</name>
    <name type="common">Common mouse louse</name>
    <dbReference type="NCBI Taxonomy" id="468196"/>
    <lineage>
        <taxon>Eukaryota</taxon>
        <taxon>Metazoa</taxon>
        <taxon>Ecdysozoa</taxon>
        <taxon>Arthropoda</taxon>
        <taxon>Hexapoda</taxon>
        <taxon>Insecta</taxon>
        <taxon>Pterygota</taxon>
        <taxon>Neoptera</taxon>
        <taxon>Paraneoptera</taxon>
        <taxon>Psocodea</taxon>
        <taxon>Troctomorpha</taxon>
        <taxon>Phthiraptera</taxon>
        <taxon>Anoplura</taxon>
        <taxon>Polyplacidae</taxon>
        <taxon>Polyplax</taxon>
    </lineage>
</organism>
<evidence type="ECO:0000256" key="1">
    <source>
        <dbReference type="ARBA" id="ARBA00010774"/>
    </source>
</evidence>
<gene>
    <name evidence="5" type="ORF">RUM44_009911</name>
</gene>
<dbReference type="PANTHER" id="PTHR12121">
    <property type="entry name" value="CARBON CATABOLITE REPRESSOR PROTEIN 4"/>
    <property type="match status" value="1"/>
</dbReference>
<dbReference type="Gene3D" id="3.60.10.10">
    <property type="entry name" value="Endonuclease/exonuclease/phosphatase"/>
    <property type="match status" value="1"/>
</dbReference>
<evidence type="ECO:0000256" key="2">
    <source>
        <dbReference type="ARBA" id="ARBA00022801"/>
    </source>
</evidence>
<comment type="caution">
    <text evidence="5">The sequence shown here is derived from an EMBL/GenBank/DDBJ whole genome shotgun (WGS) entry which is preliminary data.</text>
</comment>
<dbReference type="InterPro" id="IPR005135">
    <property type="entry name" value="Endo/exonuclease/phosphatase"/>
</dbReference>
<keyword evidence="2" id="KW-0378">Hydrolase</keyword>
<evidence type="ECO:0000313" key="6">
    <source>
        <dbReference type="Proteomes" id="UP001359485"/>
    </source>
</evidence>
<evidence type="ECO:0000256" key="3">
    <source>
        <dbReference type="ARBA" id="ARBA00023807"/>
    </source>
</evidence>
<keyword evidence="6" id="KW-1185">Reference proteome</keyword>